<reference evidence="2 3" key="1">
    <citation type="submission" date="2015-08" db="EMBL/GenBank/DDBJ databases">
        <title>Next Generation Sequencing and Analysis of the Genome of Puccinia sorghi L Schw, the Causal Agent of Maize Common Rust.</title>
        <authorList>
            <person name="Rochi L."/>
            <person name="Burguener G."/>
            <person name="Darino M."/>
            <person name="Turjanski A."/>
            <person name="Kreff E."/>
            <person name="Dieguez M.J."/>
            <person name="Sacco F."/>
        </authorList>
    </citation>
    <scope>NUCLEOTIDE SEQUENCE [LARGE SCALE GENOMIC DNA]</scope>
    <source>
        <strain evidence="2 3">RO10H11247</strain>
    </source>
</reference>
<accession>A0A0L6UMX7</accession>
<comment type="caution">
    <text evidence="2">The sequence shown here is derived from an EMBL/GenBank/DDBJ whole genome shotgun (WGS) entry which is preliminary data.</text>
</comment>
<organism evidence="2 3">
    <name type="scientific">Puccinia sorghi</name>
    <dbReference type="NCBI Taxonomy" id="27349"/>
    <lineage>
        <taxon>Eukaryota</taxon>
        <taxon>Fungi</taxon>
        <taxon>Dikarya</taxon>
        <taxon>Basidiomycota</taxon>
        <taxon>Pucciniomycotina</taxon>
        <taxon>Pucciniomycetes</taxon>
        <taxon>Pucciniales</taxon>
        <taxon>Pucciniaceae</taxon>
        <taxon>Puccinia</taxon>
    </lineage>
</organism>
<dbReference type="AlphaFoldDB" id="A0A0L6UMX7"/>
<feature type="region of interest" description="Disordered" evidence="1">
    <location>
        <begin position="1"/>
        <end position="27"/>
    </location>
</feature>
<gene>
    <name evidence="2" type="ORF">VP01_4890g1</name>
</gene>
<dbReference type="Proteomes" id="UP000037035">
    <property type="component" value="Unassembled WGS sequence"/>
</dbReference>
<evidence type="ECO:0000313" key="2">
    <source>
        <dbReference type="EMBL" id="KNZ49632.1"/>
    </source>
</evidence>
<name>A0A0L6UMX7_9BASI</name>
<proteinExistence type="predicted"/>
<evidence type="ECO:0000256" key="1">
    <source>
        <dbReference type="SAM" id="MobiDB-lite"/>
    </source>
</evidence>
<keyword evidence="3" id="KW-1185">Reference proteome</keyword>
<dbReference type="EMBL" id="LAVV01010043">
    <property type="protein sequence ID" value="KNZ49632.1"/>
    <property type="molecule type" value="Genomic_DNA"/>
</dbReference>
<sequence>MKTKPTTPKQKMNQFNQTNQPPTISQTTFSDHCRIGQHLVESQSQSGIKAATHLNTFSRFVRIHQKIFVHLPQPSSITLLSSILIIGPSKLLNQITLDFYVYSGKQFLAYPDNKFWWAPQVINLDLAKKEVLATKPILPLHQRSPHIKSNLFRVLGSVINPPPS</sequence>
<evidence type="ECO:0000313" key="3">
    <source>
        <dbReference type="Proteomes" id="UP000037035"/>
    </source>
</evidence>
<dbReference type="VEuPathDB" id="FungiDB:VP01_4890g1"/>
<dbReference type="OrthoDB" id="2510650at2759"/>
<feature type="compositionally biased region" description="Polar residues" evidence="1">
    <location>
        <begin position="10"/>
        <end position="27"/>
    </location>
</feature>
<protein>
    <submittedName>
        <fullName evidence="2">Uncharacterized protein</fullName>
    </submittedName>
</protein>